<evidence type="ECO:0000256" key="6">
    <source>
        <dbReference type="SAM" id="SignalP"/>
    </source>
</evidence>
<name>A0ABY9TI38_9GAMM</name>
<dbReference type="InterPro" id="IPR012899">
    <property type="entry name" value="LTXXQ"/>
</dbReference>
<keyword evidence="3 6" id="KW-0732">Signal</keyword>
<reference evidence="8" key="1">
    <citation type="submission" date="2023-09" db="EMBL/GenBank/DDBJ databases">
        <authorList>
            <person name="Li S."/>
            <person name="Li X."/>
            <person name="Zhang C."/>
            <person name="Zhao Z."/>
        </authorList>
    </citation>
    <scope>NUCLEOTIDE SEQUENCE [LARGE SCALE GENOMIC DNA]</scope>
    <source>
        <strain evidence="8">SQ345</strain>
    </source>
</reference>
<gene>
    <name evidence="7" type="ORF">RI845_18150</name>
</gene>
<sequence length="166" mass="19217">MTKQLSKFVLLVCAIGALSFTAAAKDQGGSHRGGDKRDDMRWVMSKLDLTEEQQQQVKDIQLAKKEQMQALMAEKGDRKANKEEFTALIQAETFDENAFILLQQEKAEHQAKSSLISAKSMHQMYQLLTVEQKEKLAELKQQHMEKRQLRKEKMKQRKQQKDKPKV</sequence>
<proteinExistence type="inferred from homology"/>
<protein>
    <submittedName>
        <fullName evidence="7">Spy/CpxP family protein refolding chaperone</fullName>
    </submittedName>
</protein>
<dbReference type="EMBL" id="CP134146">
    <property type="protein sequence ID" value="WNC68427.1"/>
    <property type="molecule type" value="Genomic_DNA"/>
</dbReference>
<dbReference type="PANTHER" id="PTHR38102">
    <property type="entry name" value="PERIPLASMIC CHAPERONE SPY"/>
    <property type="match status" value="1"/>
</dbReference>
<evidence type="ECO:0000313" key="8">
    <source>
        <dbReference type="Proteomes" id="UP001248581"/>
    </source>
</evidence>
<evidence type="ECO:0000256" key="3">
    <source>
        <dbReference type="ARBA" id="ARBA00022729"/>
    </source>
</evidence>
<evidence type="ECO:0000256" key="4">
    <source>
        <dbReference type="ARBA" id="ARBA00022764"/>
    </source>
</evidence>
<comment type="subcellular location">
    <subcellularLocation>
        <location evidence="1">Periplasm</location>
    </subcellularLocation>
</comment>
<keyword evidence="4" id="KW-0574">Periplasm</keyword>
<feature type="chain" id="PRO_5046920482" evidence="6">
    <location>
        <begin position="25"/>
        <end position="166"/>
    </location>
</feature>
<dbReference type="Proteomes" id="UP001248581">
    <property type="component" value="Chromosome"/>
</dbReference>
<evidence type="ECO:0000256" key="1">
    <source>
        <dbReference type="ARBA" id="ARBA00004418"/>
    </source>
</evidence>
<evidence type="ECO:0000256" key="5">
    <source>
        <dbReference type="SAM" id="MobiDB-lite"/>
    </source>
</evidence>
<keyword evidence="8" id="KW-1185">Reference proteome</keyword>
<feature type="signal peptide" evidence="6">
    <location>
        <begin position="1"/>
        <end position="24"/>
    </location>
</feature>
<dbReference type="Pfam" id="PF07813">
    <property type="entry name" value="LTXXQ"/>
    <property type="match status" value="1"/>
</dbReference>
<feature type="region of interest" description="Disordered" evidence="5">
    <location>
        <begin position="142"/>
        <end position="166"/>
    </location>
</feature>
<dbReference type="CDD" id="cd09916">
    <property type="entry name" value="CpxP_like"/>
    <property type="match status" value="1"/>
</dbReference>
<organism evidence="7 8">
    <name type="scientific">Thalassotalea nanhaiensis</name>
    <dbReference type="NCBI Taxonomy" id="3065648"/>
    <lineage>
        <taxon>Bacteria</taxon>
        <taxon>Pseudomonadati</taxon>
        <taxon>Pseudomonadota</taxon>
        <taxon>Gammaproteobacteria</taxon>
        <taxon>Alteromonadales</taxon>
        <taxon>Colwelliaceae</taxon>
        <taxon>Thalassotalea</taxon>
    </lineage>
</organism>
<dbReference type="Gene3D" id="1.20.120.1490">
    <property type="match status" value="1"/>
</dbReference>
<dbReference type="PANTHER" id="PTHR38102:SF1">
    <property type="entry name" value="PERIPLASMIC CHAPERONE SPY"/>
    <property type="match status" value="1"/>
</dbReference>
<comment type="similarity">
    <text evidence="2">Belongs to the CpxP/Spy family.</text>
</comment>
<feature type="compositionally biased region" description="Basic residues" evidence="5">
    <location>
        <begin position="148"/>
        <end position="158"/>
    </location>
</feature>
<dbReference type="RefSeq" id="WP_348387583.1">
    <property type="nucleotide sequence ID" value="NZ_CP134146.1"/>
</dbReference>
<evidence type="ECO:0000313" key="7">
    <source>
        <dbReference type="EMBL" id="WNC68427.1"/>
    </source>
</evidence>
<dbReference type="InterPro" id="IPR052211">
    <property type="entry name" value="Cpx_auxiliary_protein"/>
</dbReference>
<evidence type="ECO:0000256" key="2">
    <source>
        <dbReference type="ARBA" id="ARBA00008441"/>
    </source>
</evidence>
<accession>A0ABY9TI38</accession>